<evidence type="ECO:0000259" key="1">
    <source>
        <dbReference type="PROSITE" id="PS51186"/>
    </source>
</evidence>
<dbReference type="Pfam" id="PF00583">
    <property type="entry name" value="Acetyltransf_1"/>
    <property type="match status" value="1"/>
</dbReference>
<dbReference type="EMBL" id="AP024169">
    <property type="protein sequence ID" value="BCN29131.1"/>
    <property type="molecule type" value="Genomic_DNA"/>
</dbReference>
<reference evidence="2 3" key="1">
    <citation type="submission" date="2020-11" db="EMBL/GenBank/DDBJ databases">
        <title>Draft genome sequencing of a Lachnospiraceae strain isolated from anoxic soil subjected to BSD treatment.</title>
        <authorList>
            <person name="Uek A."/>
            <person name="Tonouchi A."/>
        </authorList>
    </citation>
    <scope>NUCLEOTIDE SEQUENCE [LARGE SCALE GENOMIC DNA]</scope>
    <source>
        <strain evidence="2 3">TB5</strain>
    </source>
</reference>
<organism evidence="2 3">
    <name type="scientific">Anaeromicropila herbilytica</name>
    <dbReference type="NCBI Taxonomy" id="2785025"/>
    <lineage>
        <taxon>Bacteria</taxon>
        <taxon>Bacillati</taxon>
        <taxon>Bacillota</taxon>
        <taxon>Clostridia</taxon>
        <taxon>Lachnospirales</taxon>
        <taxon>Lachnospiraceae</taxon>
        <taxon>Anaeromicropila</taxon>
    </lineage>
</organism>
<dbReference type="InterPro" id="IPR000182">
    <property type="entry name" value="GNAT_dom"/>
</dbReference>
<dbReference type="SUPFAM" id="SSF55729">
    <property type="entry name" value="Acyl-CoA N-acyltransferases (Nat)"/>
    <property type="match status" value="1"/>
</dbReference>
<protein>
    <submittedName>
        <fullName evidence="2">N-acetyltransferase</fullName>
    </submittedName>
</protein>
<proteinExistence type="predicted"/>
<name>A0A7R7EI62_9FIRM</name>
<evidence type="ECO:0000313" key="3">
    <source>
        <dbReference type="Proteomes" id="UP000595897"/>
    </source>
</evidence>
<accession>A0A7R7EI62</accession>
<dbReference type="InterPro" id="IPR016181">
    <property type="entry name" value="Acyl_CoA_acyltransferase"/>
</dbReference>
<dbReference type="Gene3D" id="3.40.630.30">
    <property type="match status" value="1"/>
</dbReference>
<dbReference type="RefSeq" id="WP_271714426.1">
    <property type="nucleotide sequence ID" value="NZ_AP024169.1"/>
</dbReference>
<dbReference type="GO" id="GO:0016747">
    <property type="term" value="F:acyltransferase activity, transferring groups other than amino-acyl groups"/>
    <property type="evidence" value="ECO:0007669"/>
    <property type="project" value="InterPro"/>
</dbReference>
<dbReference type="AlphaFoldDB" id="A0A7R7EI62"/>
<feature type="domain" description="N-acetyltransferase" evidence="1">
    <location>
        <begin position="2"/>
        <end position="147"/>
    </location>
</feature>
<dbReference type="Proteomes" id="UP000595897">
    <property type="component" value="Chromosome"/>
</dbReference>
<keyword evidence="3" id="KW-1185">Reference proteome</keyword>
<gene>
    <name evidence="2" type="ORF">bsdtb5_04260</name>
</gene>
<sequence length="147" mass="17096">MICLRAVDERNWRAVTKLKVSEEQEHHVSSSMGILARAYAYHNHRGTVKAIYHYDILVGLLMYRDCDEINSFVLDQLMIDVNNQRNGYGREAVKQVINLMKEDSKYPRITLCYIEGDAIAKYLYTSLGFYHTGEVDEDEIIMAYDFS</sequence>
<evidence type="ECO:0000313" key="2">
    <source>
        <dbReference type="EMBL" id="BCN29131.1"/>
    </source>
</evidence>
<dbReference type="KEGG" id="ahb:bsdtb5_04260"/>
<keyword evidence="2" id="KW-0808">Transferase</keyword>
<dbReference type="PROSITE" id="PS51186">
    <property type="entry name" value="GNAT"/>
    <property type="match status" value="1"/>
</dbReference>